<gene>
    <name evidence="1" type="ORF">K3G42_029597</name>
</gene>
<sequence length="80" mass="9057">MQMTSTKTQDVNSQVDDLPKELFYEATDDVPHGLREDKQTTKSLGILQSSQSGASFSHNGYGATSKYYSKYRFESYLQYG</sequence>
<evidence type="ECO:0000313" key="2">
    <source>
        <dbReference type="Proteomes" id="UP000827872"/>
    </source>
</evidence>
<organism evidence="1 2">
    <name type="scientific">Sphaerodactylus townsendi</name>
    <dbReference type="NCBI Taxonomy" id="933632"/>
    <lineage>
        <taxon>Eukaryota</taxon>
        <taxon>Metazoa</taxon>
        <taxon>Chordata</taxon>
        <taxon>Craniata</taxon>
        <taxon>Vertebrata</taxon>
        <taxon>Euteleostomi</taxon>
        <taxon>Lepidosauria</taxon>
        <taxon>Squamata</taxon>
        <taxon>Bifurcata</taxon>
        <taxon>Gekkota</taxon>
        <taxon>Sphaerodactylidae</taxon>
        <taxon>Sphaerodactylus</taxon>
    </lineage>
</organism>
<keyword evidence="2" id="KW-1185">Reference proteome</keyword>
<accession>A0ACB8GE94</accession>
<protein>
    <submittedName>
        <fullName evidence="1">Uncharacterized protein</fullName>
    </submittedName>
</protein>
<evidence type="ECO:0000313" key="1">
    <source>
        <dbReference type="EMBL" id="KAH8017445.1"/>
    </source>
</evidence>
<reference evidence="1" key="1">
    <citation type="submission" date="2021-08" db="EMBL/GenBank/DDBJ databases">
        <title>The first chromosome-level gecko genome reveals the dynamic sex chromosomes of Neotropical dwarf geckos (Sphaerodactylidae: Sphaerodactylus).</title>
        <authorList>
            <person name="Pinto B.J."/>
            <person name="Keating S.E."/>
            <person name="Gamble T."/>
        </authorList>
    </citation>
    <scope>NUCLEOTIDE SEQUENCE</scope>
    <source>
        <strain evidence="1">TG3544</strain>
    </source>
</reference>
<name>A0ACB8GE94_9SAUR</name>
<dbReference type="Proteomes" id="UP000827872">
    <property type="component" value="Linkage Group LG01"/>
</dbReference>
<proteinExistence type="predicted"/>
<comment type="caution">
    <text evidence="1">The sequence shown here is derived from an EMBL/GenBank/DDBJ whole genome shotgun (WGS) entry which is preliminary data.</text>
</comment>
<dbReference type="EMBL" id="CM037614">
    <property type="protein sequence ID" value="KAH8017445.1"/>
    <property type="molecule type" value="Genomic_DNA"/>
</dbReference>